<sequence>MIETNTAAAGTAPFAFTPENQAEARSILARYPKGREHSAALPLLDLAQRQQGYVDRSAMEAVAGLTGLAPIRILEVATFYTMFRHAPVGEHHFEVCTNISCWLRGSDEVLRALRDELGLDPGGKSDDGKFSVQECECLGACVNAPAVRVGDHYFEDLTYDNTVALIRKLRAGEKVVLGSQTGRVGSANAAGATALAGRAS</sequence>
<evidence type="ECO:0000256" key="2">
    <source>
        <dbReference type="ARBA" id="ARBA00022714"/>
    </source>
</evidence>
<evidence type="ECO:0000313" key="9">
    <source>
        <dbReference type="EMBL" id="MBE1237084.1"/>
    </source>
</evidence>
<dbReference type="GO" id="GO:0003954">
    <property type="term" value="F:NADH dehydrogenase activity"/>
    <property type="evidence" value="ECO:0007669"/>
    <property type="project" value="TreeGrafter"/>
</dbReference>
<dbReference type="InterPro" id="IPR036249">
    <property type="entry name" value="Thioredoxin-like_sf"/>
</dbReference>
<dbReference type="GO" id="GO:0051537">
    <property type="term" value="F:2 iron, 2 sulfur cluster binding"/>
    <property type="evidence" value="ECO:0007669"/>
    <property type="project" value="UniProtKB-KW"/>
</dbReference>
<dbReference type="InterPro" id="IPR041921">
    <property type="entry name" value="NuoE_N"/>
</dbReference>
<feature type="binding site" evidence="8">
    <location>
        <position position="137"/>
    </location>
    <ligand>
        <name>[2Fe-2S] cluster</name>
        <dbReference type="ChEBI" id="CHEBI:190135"/>
    </ligand>
</feature>
<dbReference type="FunFam" id="1.10.10.1590:FF:000001">
    <property type="entry name" value="NADH-quinone oxidoreductase subunit E"/>
    <property type="match status" value="1"/>
</dbReference>
<comment type="catalytic activity">
    <reaction evidence="7">
        <text>a quinone + NADH + 5 H(+)(in) = a quinol + NAD(+) + 4 H(+)(out)</text>
        <dbReference type="Rhea" id="RHEA:57888"/>
        <dbReference type="ChEBI" id="CHEBI:15378"/>
        <dbReference type="ChEBI" id="CHEBI:24646"/>
        <dbReference type="ChEBI" id="CHEBI:57540"/>
        <dbReference type="ChEBI" id="CHEBI:57945"/>
        <dbReference type="ChEBI" id="CHEBI:132124"/>
    </reaction>
</comment>
<keyword evidence="3 8" id="KW-0479">Metal-binding</keyword>
<keyword evidence="2 8" id="KW-0001">2Fe-2S</keyword>
<dbReference type="PANTHER" id="PTHR10371:SF3">
    <property type="entry name" value="NADH DEHYDROGENASE [UBIQUINONE] FLAVOPROTEIN 2, MITOCHONDRIAL"/>
    <property type="match status" value="1"/>
</dbReference>
<comment type="cofactor">
    <cofactor evidence="8">
        <name>[2Fe-2S] cluster</name>
        <dbReference type="ChEBI" id="CHEBI:190135"/>
    </cofactor>
    <text evidence="8">Binds 1 [2Fe-2S] cluster.</text>
</comment>
<comment type="similarity">
    <text evidence="1">Belongs to the complex I 24 kDa subunit family.</text>
</comment>
<feature type="binding site" evidence="8">
    <location>
        <position position="141"/>
    </location>
    <ligand>
        <name>[2Fe-2S] cluster</name>
        <dbReference type="ChEBI" id="CHEBI:190135"/>
    </ligand>
</feature>
<evidence type="ECO:0000256" key="1">
    <source>
        <dbReference type="ARBA" id="ARBA00010643"/>
    </source>
</evidence>
<dbReference type="Proteomes" id="UP000631034">
    <property type="component" value="Unassembled WGS sequence"/>
</dbReference>
<accession>A0A8J7CDK4</accession>
<keyword evidence="5 8" id="KW-0411">Iron-sulfur</keyword>
<keyword evidence="10" id="KW-1185">Reference proteome</keyword>
<evidence type="ECO:0000256" key="7">
    <source>
        <dbReference type="ARBA" id="ARBA00047712"/>
    </source>
</evidence>
<dbReference type="PIRSF" id="PIRSF000216">
    <property type="entry name" value="NADH_DH_24kDa"/>
    <property type="match status" value="1"/>
</dbReference>
<dbReference type="InterPro" id="IPR002023">
    <property type="entry name" value="NuoE-like"/>
</dbReference>
<dbReference type="EMBL" id="JACZHT010000003">
    <property type="protein sequence ID" value="MBE1237084.1"/>
    <property type="molecule type" value="Genomic_DNA"/>
</dbReference>
<evidence type="ECO:0000313" key="10">
    <source>
        <dbReference type="Proteomes" id="UP000631034"/>
    </source>
</evidence>
<feature type="binding site" evidence="8">
    <location>
        <position position="96"/>
    </location>
    <ligand>
        <name>[2Fe-2S] cluster</name>
        <dbReference type="ChEBI" id="CHEBI:190135"/>
    </ligand>
</feature>
<reference evidence="9" key="1">
    <citation type="submission" date="2020-10" db="EMBL/GenBank/DDBJ databases">
        <title>Genome sequence of the unusual species of purple photosynthetic bacteria, Phaeovibrio sulfidiphilus DSM 23193, type strain.</title>
        <authorList>
            <person name="Kyndt J.A."/>
            <person name="Meyer T.E."/>
        </authorList>
    </citation>
    <scope>NUCLEOTIDE SEQUENCE</scope>
    <source>
        <strain evidence="9">DSM 23193</strain>
    </source>
</reference>
<evidence type="ECO:0000256" key="6">
    <source>
        <dbReference type="ARBA" id="ARBA00034078"/>
    </source>
</evidence>
<dbReference type="Gene3D" id="1.10.10.1590">
    <property type="entry name" value="NADH-quinone oxidoreductase subunit E"/>
    <property type="match status" value="1"/>
</dbReference>
<dbReference type="Gene3D" id="3.40.30.10">
    <property type="entry name" value="Glutaredoxin"/>
    <property type="match status" value="1"/>
</dbReference>
<evidence type="ECO:0000256" key="3">
    <source>
        <dbReference type="ARBA" id="ARBA00022723"/>
    </source>
</evidence>
<feature type="binding site" evidence="8">
    <location>
        <position position="101"/>
    </location>
    <ligand>
        <name>[2Fe-2S] cluster</name>
        <dbReference type="ChEBI" id="CHEBI:190135"/>
    </ligand>
</feature>
<proteinExistence type="inferred from homology"/>
<name>A0A8J7CDK4_9PROT</name>
<gene>
    <name evidence="9" type="ORF">IHV25_05420</name>
</gene>
<dbReference type="PANTHER" id="PTHR10371">
    <property type="entry name" value="NADH DEHYDROGENASE UBIQUINONE FLAVOPROTEIN 2, MITOCHONDRIAL"/>
    <property type="match status" value="1"/>
</dbReference>
<dbReference type="InterPro" id="IPR042128">
    <property type="entry name" value="NuoE_dom"/>
</dbReference>
<evidence type="ECO:0000256" key="5">
    <source>
        <dbReference type="ARBA" id="ARBA00023014"/>
    </source>
</evidence>
<evidence type="ECO:0000256" key="8">
    <source>
        <dbReference type="PIRSR" id="PIRSR000216-1"/>
    </source>
</evidence>
<comment type="cofactor">
    <cofactor evidence="6">
        <name>[2Fe-2S] cluster</name>
        <dbReference type="ChEBI" id="CHEBI:190135"/>
    </cofactor>
</comment>
<keyword evidence="4 8" id="KW-0408">Iron</keyword>
<dbReference type="PROSITE" id="PS01099">
    <property type="entry name" value="COMPLEX1_24K"/>
    <property type="match status" value="1"/>
</dbReference>
<dbReference type="RefSeq" id="WP_192534090.1">
    <property type="nucleotide sequence ID" value="NZ_JACZHT010000003.1"/>
</dbReference>
<dbReference type="CDD" id="cd03064">
    <property type="entry name" value="TRX_Fd_NuoE"/>
    <property type="match status" value="1"/>
</dbReference>
<dbReference type="SUPFAM" id="SSF52833">
    <property type="entry name" value="Thioredoxin-like"/>
    <property type="match status" value="1"/>
</dbReference>
<evidence type="ECO:0000256" key="4">
    <source>
        <dbReference type="ARBA" id="ARBA00023004"/>
    </source>
</evidence>
<comment type="caution">
    <text evidence="9">The sequence shown here is derived from an EMBL/GenBank/DDBJ whole genome shotgun (WGS) entry which is preliminary data.</text>
</comment>
<protein>
    <submittedName>
        <fullName evidence="9">NAD(P)H-dependent oxidoreductase subunit E</fullName>
    </submittedName>
</protein>
<dbReference type="Pfam" id="PF01257">
    <property type="entry name" value="2Fe-2S_thioredx"/>
    <property type="match status" value="1"/>
</dbReference>
<dbReference type="AlphaFoldDB" id="A0A8J7CDK4"/>
<organism evidence="9 10">
    <name type="scientific">Phaeovibrio sulfidiphilus</name>
    <dbReference type="NCBI Taxonomy" id="1220600"/>
    <lineage>
        <taxon>Bacteria</taxon>
        <taxon>Pseudomonadati</taxon>
        <taxon>Pseudomonadota</taxon>
        <taxon>Alphaproteobacteria</taxon>
        <taxon>Rhodospirillales</taxon>
        <taxon>Rhodospirillaceae</taxon>
        <taxon>Phaeovibrio</taxon>
    </lineage>
</organism>
<dbReference type="NCBIfam" id="TIGR01958">
    <property type="entry name" value="nuoE_fam"/>
    <property type="match status" value="1"/>
</dbReference>
<dbReference type="GO" id="GO:0046872">
    <property type="term" value="F:metal ion binding"/>
    <property type="evidence" value="ECO:0007669"/>
    <property type="project" value="UniProtKB-KW"/>
</dbReference>